<dbReference type="EMBL" id="JAJSOF020000029">
    <property type="protein sequence ID" value="KAJ4432492.1"/>
    <property type="molecule type" value="Genomic_DNA"/>
</dbReference>
<protein>
    <recommendedName>
        <fullName evidence="1">Mos1 transposase HTH domain-containing protein</fullName>
    </recommendedName>
</protein>
<evidence type="ECO:0000259" key="1">
    <source>
        <dbReference type="Pfam" id="PF17906"/>
    </source>
</evidence>
<proteinExistence type="predicted"/>
<gene>
    <name evidence="2" type="ORF">ANN_21112</name>
</gene>
<dbReference type="PANTHER" id="PTHR46060:SF1">
    <property type="entry name" value="MARINER MOS1 TRANSPOSASE-LIKE PROTEIN"/>
    <property type="match status" value="1"/>
</dbReference>
<name>A0ABQ8SEG3_PERAM</name>
<dbReference type="InterPro" id="IPR052709">
    <property type="entry name" value="Transposase-MT_Hybrid"/>
</dbReference>
<dbReference type="PANTHER" id="PTHR46060">
    <property type="entry name" value="MARINER MOS1 TRANSPOSASE-LIKE PROTEIN"/>
    <property type="match status" value="1"/>
</dbReference>
<keyword evidence="3" id="KW-1185">Reference proteome</keyword>
<feature type="domain" description="Mos1 transposase HTH" evidence="1">
    <location>
        <begin position="14"/>
        <end position="58"/>
    </location>
</feature>
<dbReference type="InterPro" id="IPR041426">
    <property type="entry name" value="Mos1_HTH"/>
</dbReference>
<organism evidence="2 3">
    <name type="scientific">Periplaneta americana</name>
    <name type="common">American cockroach</name>
    <name type="synonym">Blatta americana</name>
    <dbReference type="NCBI Taxonomy" id="6978"/>
    <lineage>
        <taxon>Eukaryota</taxon>
        <taxon>Metazoa</taxon>
        <taxon>Ecdysozoa</taxon>
        <taxon>Arthropoda</taxon>
        <taxon>Hexapoda</taxon>
        <taxon>Insecta</taxon>
        <taxon>Pterygota</taxon>
        <taxon>Neoptera</taxon>
        <taxon>Polyneoptera</taxon>
        <taxon>Dictyoptera</taxon>
        <taxon>Blattodea</taxon>
        <taxon>Blattoidea</taxon>
        <taxon>Blattidae</taxon>
        <taxon>Blattinae</taxon>
        <taxon>Periplaneta</taxon>
    </lineage>
</organism>
<accession>A0ABQ8SEG3</accession>
<sequence length="106" mass="11857">MIKVIENPADCEMRSVIRFLNARNIKPADIHHQLCEVYGDDAISDGMVRRWVRKFNEGRISVHDEQHTGRPSLINDDLVGSADCHSDNTLTEIDNATSASRIVSPA</sequence>
<evidence type="ECO:0000313" key="2">
    <source>
        <dbReference type="EMBL" id="KAJ4432492.1"/>
    </source>
</evidence>
<dbReference type="Proteomes" id="UP001148838">
    <property type="component" value="Unassembled WGS sequence"/>
</dbReference>
<dbReference type="Gene3D" id="1.10.10.1450">
    <property type="match status" value="1"/>
</dbReference>
<evidence type="ECO:0000313" key="3">
    <source>
        <dbReference type="Proteomes" id="UP001148838"/>
    </source>
</evidence>
<comment type="caution">
    <text evidence="2">The sequence shown here is derived from an EMBL/GenBank/DDBJ whole genome shotgun (WGS) entry which is preliminary data.</text>
</comment>
<dbReference type="Pfam" id="PF17906">
    <property type="entry name" value="HTH_48"/>
    <property type="match status" value="1"/>
</dbReference>
<reference evidence="2 3" key="1">
    <citation type="journal article" date="2022" name="Allergy">
        <title>Genome assembly and annotation of Periplaneta americana reveal a comprehensive cockroach allergen profile.</title>
        <authorList>
            <person name="Wang L."/>
            <person name="Xiong Q."/>
            <person name="Saelim N."/>
            <person name="Wang L."/>
            <person name="Nong W."/>
            <person name="Wan A.T."/>
            <person name="Shi M."/>
            <person name="Liu X."/>
            <person name="Cao Q."/>
            <person name="Hui J.H.L."/>
            <person name="Sookrung N."/>
            <person name="Leung T.F."/>
            <person name="Tungtrongchitr A."/>
            <person name="Tsui S.K.W."/>
        </authorList>
    </citation>
    <scope>NUCLEOTIDE SEQUENCE [LARGE SCALE GENOMIC DNA]</scope>
    <source>
        <strain evidence="2">PWHHKU_190912</strain>
    </source>
</reference>